<dbReference type="Pfam" id="PF02643">
    <property type="entry name" value="DUF192"/>
    <property type="match status" value="1"/>
</dbReference>
<protein>
    <submittedName>
        <fullName evidence="1">DUF192 domain-containing protein</fullName>
    </submittedName>
</protein>
<organism evidence="1">
    <name type="scientific">Edaphobacter paludis</name>
    <dbReference type="NCBI Taxonomy" id="3035702"/>
    <lineage>
        <taxon>Bacteria</taxon>
        <taxon>Pseudomonadati</taxon>
        <taxon>Acidobacteriota</taxon>
        <taxon>Terriglobia</taxon>
        <taxon>Terriglobales</taxon>
        <taxon>Acidobacteriaceae</taxon>
        <taxon>Edaphobacter</taxon>
    </lineage>
</organism>
<accession>A0AAU7D3A9</accession>
<dbReference type="KEGG" id="epl:P4G45_07905"/>
<dbReference type="RefSeq" id="WP_348269128.1">
    <property type="nucleotide sequence ID" value="NZ_CP121194.1"/>
</dbReference>
<sequence>MDVGKNMKYLTVSNTGKAVTIGTRIVLANTFSTRLFGLLGKRRLDAGCGLLIRPSSGVHTLGMLFAIDVVALSKDLRVLKVWPRLAPFRVTSVSLKTHSVLELAAGQIEQCRIEPGDQLTLTDSQ</sequence>
<accession>A0AAU7DD62</accession>
<reference evidence="1" key="1">
    <citation type="submission" date="2023-03" db="EMBL/GenBank/DDBJ databases">
        <title>Edaphobacter sp.</title>
        <authorList>
            <person name="Huber K.J."/>
            <person name="Papendorf J."/>
            <person name="Pilke C."/>
            <person name="Bunk B."/>
            <person name="Sproeer C."/>
            <person name="Pester M."/>
        </authorList>
    </citation>
    <scope>NUCLEOTIDE SEQUENCE</scope>
    <source>
        <strain evidence="1">DSM 109919</strain>
        <strain evidence="2">DSM 109920</strain>
    </source>
</reference>
<name>A0AAU7D3A9_9BACT</name>
<dbReference type="EMBL" id="CP121194">
    <property type="protein sequence ID" value="XBH11638.1"/>
    <property type="molecule type" value="Genomic_DNA"/>
</dbReference>
<proteinExistence type="predicted"/>
<dbReference type="InterPro" id="IPR038695">
    <property type="entry name" value="Saro_0823-like_sf"/>
</dbReference>
<evidence type="ECO:0000313" key="1">
    <source>
        <dbReference type="EMBL" id="XBH11638.1"/>
    </source>
</evidence>
<dbReference type="Gene3D" id="2.60.120.1140">
    <property type="entry name" value="Protein of unknown function DUF192"/>
    <property type="match status" value="1"/>
</dbReference>
<gene>
    <name evidence="1" type="ORF">P4G45_07905</name>
    <name evidence="2" type="ORF">P8936_08375</name>
</gene>
<dbReference type="EMBL" id="CP121195">
    <property type="protein sequence ID" value="XBH15168.1"/>
    <property type="molecule type" value="Genomic_DNA"/>
</dbReference>
<evidence type="ECO:0000313" key="2">
    <source>
        <dbReference type="EMBL" id="XBH15168.1"/>
    </source>
</evidence>
<dbReference type="InterPro" id="IPR003795">
    <property type="entry name" value="DUF192"/>
</dbReference>
<dbReference type="AlphaFoldDB" id="A0AAU7D3A9"/>